<dbReference type="eggNOG" id="KOG0087">
    <property type="taxonomic scope" value="Eukaryota"/>
</dbReference>
<dbReference type="InterPro" id="IPR027417">
    <property type="entry name" value="P-loop_NTPase"/>
</dbReference>
<gene>
    <name evidence="1" type="primary">100641460</name>
</gene>
<evidence type="ECO:0000313" key="1">
    <source>
        <dbReference type="EnsemblMetazoa" id="Aqu2.1.37968_001"/>
    </source>
</evidence>
<dbReference type="CDD" id="cd00154">
    <property type="entry name" value="Rab"/>
    <property type="match status" value="1"/>
</dbReference>
<dbReference type="InterPro" id="IPR050209">
    <property type="entry name" value="Rab_GTPases_membrane_traffic"/>
</dbReference>
<dbReference type="PRINTS" id="PR00449">
    <property type="entry name" value="RASTRNSFRMNG"/>
</dbReference>
<dbReference type="AlphaFoldDB" id="A0A1X7VDA0"/>
<evidence type="ECO:0000313" key="2">
    <source>
        <dbReference type="Proteomes" id="UP000007879"/>
    </source>
</evidence>
<dbReference type="STRING" id="400682.A0A1X7VDA0"/>
<dbReference type="EnsemblMetazoa" id="XM_019993973.1">
    <property type="protein sequence ID" value="XP_019849532.1"/>
    <property type="gene ID" value="LOC100641460"/>
</dbReference>
<proteinExistence type="predicted"/>
<dbReference type="Proteomes" id="UP000007879">
    <property type="component" value="Unassembled WGS sequence"/>
</dbReference>
<dbReference type="PROSITE" id="PS51419">
    <property type="entry name" value="RAB"/>
    <property type="match status" value="1"/>
</dbReference>
<sequence length="217" mass="24259">MPELTVILAGVFGVGKSTIFKRVETGDFIQTPPPQSLSNSKSDGGIECYTYKKTIDDKEYNVTLWDTGGLERYNSMTSSYYRYCQAVILVYDASPDQLSTLFALKGWIDEARTASSRGERVILSLWGNKSDKLGPGESVPSPEAQAFMREYSIPDNLHYSVSALTGHNVMEALHSFMRHIDTVVSVNMSTSFTLSDQESHENSSRPQTWRQKICSKC</sequence>
<protein>
    <submittedName>
        <fullName evidence="1">Uncharacterized protein</fullName>
    </submittedName>
</protein>
<keyword evidence="2" id="KW-1185">Reference proteome</keyword>
<dbReference type="GO" id="GO:0005525">
    <property type="term" value="F:GTP binding"/>
    <property type="evidence" value="ECO:0007669"/>
    <property type="project" value="InterPro"/>
</dbReference>
<dbReference type="GO" id="GO:0003924">
    <property type="term" value="F:GTPase activity"/>
    <property type="evidence" value="ECO:0007669"/>
    <property type="project" value="InterPro"/>
</dbReference>
<name>A0A1X7VDA0_AMPQE</name>
<dbReference type="PANTHER" id="PTHR47979">
    <property type="entry name" value="DRAB11-RELATED"/>
    <property type="match status" value="1"/>
</dbReference>
<organism evidence="1">
    <name type="scientific">Amphimedon queenslandica</name>
    <name type="common">Sponge</name>
    <dbReference type="NCBI Taxonomy" id="400682"/>
    <lineage>
        <taxon>Eukaryota</taxon>
        <taxon>Metazoa</taxon>
        <taxon>Porifera</taxon>
        <taxon>Demospongiae</taxon>
        <taxon>Heteroscleromorpha</taxon>
        <taxon>Haplosclerida</taxon>
        <taxon>Niphatidae</taxon>
        <taxon>Amphimedon</taxon>
    </lineage>
</organism>
<reference evidence="2" key="1">
    <citation type="journal article" date="2010" name="Nature">
        <title>The Amphimedon queenslandica genome and the evolution of animal complexity.</title>
        <authorList>
            <person name="Srivastava M."/>
            <person name="Simakov O."/>
            <person name="Chapman J."/>
            <person name="Fahey B."/>
            <person name="Gauthier M.E."/>
            <person name="Mitros T."/>
            <person name="Richards G.S."/>
            <person name="Conaco C."/>
            <person name="Dacre M."/>
            <person name="Hellsten U."/>
            <person name="Larroux C."/>
            <person name="Putnam N.H."/>
            <person name="Stanke M."/>
            <person name="Adamska M."/>
            <person name="Darling A."/>
            <person name="Degnan S.M."/>
            <person name="Oakley T.H."/>
            <person name="Plachetzki D.C."/>
            <person name="Zhai Y."/>
            <person name="Adamski M."/>
            <person name="Calcino A."/>
            <person name="Cummins S.F."/>
            <person name="Goodstein D.M."/>
            <person name="Harris C."/>
            <person name="Jackson D.J."/>
            <person name="Leys S.P."/>
            <person name="Shu S."/>
            <person name="Woodcroft B.J."/>
            <person name="Vervoort M."/>
            <person name="Kosik K.S."/>
            <person name="Manning G."/>
            <person name="Degnan B.M."/>
            <person name="Rokhsar D.S."/>
        </authorList>
    </citation>
    <scope>NUCLEOTIDE SEQUENCE [LARGE SCALE GENOMIC DNA]</scope>
</reference>
<dbReference type="Gene3D" id="3.40.50.300">
    <property type="entry name" value="P-loop containing nucleotide triphosphate hydrolases"/>
    <property type="match status" value="1"/>
</dbReference>
<dbReference type="Pfam" id="PF00071">
    <property type="entry name" value="Ras"/>
    <property type="match status" value="1"/>
</dbReference>
<dbReference type="InParanoid" id="A0A1X7VDA0"/>
<dbReference type="InterPro" id="IPR001806">
    <property type="entry name" value="Small_GTPase"/>
</dbReference>
<dbReference type="SMART" id="SM00173">
    <property type="entry name" value="RAS"/>
    <property type="match status" value="1"/>
</dbReference>
<dbReference type="EnsemblMetazoa" id="Aqu2.1.37968_001">
    <property type="protein sequence ID" value="Aqu2.1.37968_001"/>
    <property type="gene ID" value="Aqu2.1.37968"/>
</dbReference>
<dbReference type="SUPFAM" id="SSF52540">
    <property type="entry name" value="P-loop containing nucleoside triphosphate hydrolases"/>
    <property type="match status" value="1"/>
</dbReference>
<reference evidence="1" key="2">
    <citation type="submission" date="2017-05" db="UniProtKB">
        <authorList>
            <consortium name="EnsemblMetazoa"/>
        </authorList>
    </citation>
    <scope>IDENTIFICATION</scope>
</reference>
<dbReference type="SMART" id="SM00175">
    <property type="entry name" value="RAB"/>
    <property type="match status" value="1"/>
</dbReference>
<accession>A0A1X7VDA0</accession>